<evidence type="ECO:0000313" key="4">
    <source>
        <dbReference type="EMBL" id="GBN76100.1"/>
    </source>
</evidence>
<evidence type="ECO:0000256" key="1">
    <source>
        <dbReference type="SAM" id="Phobius"/>
    </source>
</evidence>
<dbReference type="EMBL" id="BGPR01016937">
    <property type="protein sequence ID" value="GBN74595.1"/>
    <property type="molecule type" value="Genomic_DNA"/>
</dbReference>
<evidence type="ECO:0000313" key="3">
    <source>
        <dbReference type="EMBL" id="GBN74595.1"/>
    </source>
</evidence>
<evidence type="ECO:0000313" key="5">
    <source>
        <dbReference type="EMBL" id="GBN76101.1"/>
    </source>
</evidence>
<sequence>MVTSGQAMLWISMMPLNSLPLYLVSMGVFQTATTVNCFCPFLSKLSSSKKETERPVPGLHDRMSFFEHGELVWHHSCENINPLQPDIWYNSKGLLFMRVIHECLHFCHFLPQSSYLLSLNFVL</sequence>
<dbReference type="Proteomes" id="UP000499080">
    <property type="component" value="Unassembled WGS sequence"/>
</dbReference>
<comment type="caution">
    <text evidence="2">The sequence shown here is derived from an EMBL/GenBank/DDBJ whole genome shotgun (WGS) entry which is preliminary data.</text>
</comment>
<accession>A0A4Y2RFS5</accession>
<proteinExistence type="predicted"/>
<dbReference type="EMBL" id="BGPR01017420">
    <property type="protein sequence ID" value="GBN76100.1"/>
    <property type="molecule type" value="Genomic_DNA"/>
</dbReference>
<dbReference type="AlphaFoldDB" id="A0A4Y2RFS5"/>
<protein>
    <submittedName>
        <fullName evidence="2">Uncharacterized protein</fullName>
    </submittedName>
</protein>
<evidence type="ECO:0000313" key="6">
    <source>
        <dbReference type="Proteomes" id="UP000499080"/>
    </source>
</evidence>
<keyword evidence="1" id="KW-0812">Transmembrane</keyword>
<feature type="transmembrane region" description="Helical" evidence="1">
    <location>
        <begin position="20"/>
        <end position="42"/>
    </location>
</feature>
<reference evidence="2 6" key="1">
    <citation type="journal article" date="2019" name="Sci. Rep.">
        <title>Orb-weaving spider Araneus ventricosus genome elucidates the spidroin gene catalogue.</title>
        <authorList>
            <person name="Kono N."/>
            <person name="Nakamura H."/>
            <person name="Ohtoshi R."/>
            <person name="Moran D.A.P."/>
            <person name="Shinohara A."/>
            <person name="Yoshida Y."/>
            <person name="Fujiwara M."/>
            <person name="Mori M."/>
            <person name="Tomita M."/>
            <person name="Arakawa K."/>
        </authorList>
    </citation>
    <scope>NUCLEOTIDE SEQUENCE [LARGE SCALE GENOMIC DNA]</scope>
</reference>
<name>A0A4Y2RFS5_ARAVE</name>
<keyword evidence="1" id="KW-0472">Membrane</keyword>
<keyword evidence="1" id="KW-1133">Transmembrane helix</keyword>
<evidence type="ECO:0000313" key="2">
    <source>
        <dbReference type="EMBL" id="GBN74594.1"/>
    </source>
</evidence>
<keyword evidence="6" id="KW-1185">Reference proteome</keyword>
<organism evidence="2 6">
    <name type="scientific">Araneus ventricosus</name>
    <name type="common">Orbweaver spider</name>
    <name type="synonym">Epeira ventricosa</name>
    <dbReference type="NCBI Taxonomy" id="182803"/>
    <lineage>
        <taxon>Eukaryota</taxon>
        <taxon>Metazoa</taxon>
        <taxon>Ecdysozoa</taxon>
        <taxon>Arthropoda</taxon>
        <taxon>Chelicerata</taxon>
        <taxon>Arachnida</taxon>
        <taxon>Araneae</taxon>
        <taxon>Araneomorphae</taxon>
        <taxon>Entelegynae</taxon>
        <taxon>Araneoidea</taxon>
        <taxon>Araneidae</taxon>
        <taxon>Araneus</taxon>
    </lineage>
</organism>
<dbReference type="EMBL" id="BGPR01017421">
    <property type="protein sequence ID" value="GBN76101.1"/>
    <property type="molecule type" value="Genomic_DNA"/>
</dbReference>
<gene>
    <name evidence="2" type="ORF">AVEN_136556_1</name>
    <name evidence="3" type="ORF">AVEN_187164_1</name>
    <name evidence="5" type="ORF">AVEN_205020_1</name>
    <name evidence="4" type="ORF">AVEN_39629_1</name>
</gene>
<dbReference type="EMBL" id="BGPR01016936">
    <property type="protein sequence ID" value="GBN74594.1"/>
    <property type="molecule type" value="Genomic_DNA"/>
</dbReference>